<proteinExistence type="predicted"/>
<sequence>MLPDMSTIDAATVAVLASYGSLVLATAAVVLSVFRGR</sequence>
<dbReference type="EMBL" id="MF140426">
    <property type="protein sequence ID" value="ASR83858.1"/>
    <property type="molecule type" value="Genomic_DNA"/>
</dbReference>
<evidence type="ECO:0008006" key="4">
    <source>
        <dbReference type="Google" id="ProtNLM"/>
    </source>
</evidence>
<evidence type="ECO:0000313" key="3">
    <source>
        <dbReference type="Proteomes" id="UP000223980"/>
    </source>
</evidence>
<keyword evidence="1" id="KW-0812">Transmembrane</keyword>
<evidence type="ECO:0000256" key="1">
    <source>
        <dbReference type="SAM" id="Phobius"/>
    </source>
</evidence>
<feature type="transmembrane region" description="Helical" evidence="1">
    <location>
        <begin position="12"/>
        <end position="34"/>
    </location>
</feature>
<keyword evidence="1" id="KW-1133">Transmembrane helix</keyword>
<evidence type="ECO:0000313" key="2">
    <source>
        <dbReference type="EMBL" id="ASR83858.1"/>
    </source>
</evidence>
<keyword evidence="1" id="KW-0472">Membrane</keyword>
<dbReference type="Proteomes" id="UP000223980">
    <property type="component" value="Segment"/>
</dbReference>
<name>A0A222ZHC8_9CAUD</name>
<gene>
    <name evidence="2" type="primary">2</name>
    <name evidence="2" type="ORF">SEA_SEUME_2</name>
</gene>
<accession>A0A222ZHC8</accession>
<reference evidence="2 3" key="1">
    <citation type="submission" date="2017-05" db="EMBL/GenBank/DDBJ databases">
        <authorList>
            <person name="Krohn B."/>
            <person name="Phernetton B."/>
            <person name="Conboy A.J."/>
            <person name="Conboy D.B."/>
            <person name="Stoner T.H."/>
            <person name="Garlena R.A."/>
            <person name="Russell D.A."/>
            <person name="Pope W.H."/>
            <person name="Jacobs-Sera D."/>
            <person name="Hatfull G.F."/>
        </authorList>
    </citation>
    <scope>NUCLEOTIDE SEQUENCE [LARGE SCALE GENOMIC DNA]</scope>
</reference>
<protein>
    <recommendedName>
        <fullName evidence="4">Holin</fullName>
    </recommendedName>
</protein>
<organism evidence="2 3">
    <name type="scientific">Arthrobacter phage Seume</name>
    <dbReference type="NCBI Taxonomy" id="2015867"/>
    <lineage>
        <taxon>Viruses</taxon>
        <taxon>Duplodnaviria</taxon>
        <taxon>Heunggongvirae</taxon>
        <taxon>Uroviricota</taxon>
        <taxon>Caudoviricetes</taxon>
        <taxon>Decurrovirus</taxon>
        <taxon>Decurrovirus decurro</taxon>
    </lineage>
</organism>